<organism evidence="2 3">
    <name type="scientific">Armillaria novae-zelandiae</name>
    <dbReference type="NCBI Taxonomy" id="153914"/>
    <lineage>
        <taxon>Eukaryota</taxon>
        <taxon>Fungi</taxon>
        <taxon>Dikarya</taxon>
        <taxon>Basidiomycota</taxon>
        <taxon>Agaricomycotina</taxon>
        <taxon>Agaricomycetes</taxon>
        <taxon>Agaricomycetidae</taxon>
        <taxon>Agaricales</taxon>
        <taxon>Marasmiineae</taxon>
        <taxon>Physalacriaceae</taxon>
        <taxon>Armillaria</taxon>
    </lineage>
</organism>
<dbReference type="PANTHER" id="PTHR37834:SF2">
    <property type="entry name" value="ESTERASE, SGNH HYDROLASE-TYPE"/>
    <property type="match status" value="1"/>
</dbReference>
<dbReference type="GO" id="GO:0016787">
    <property type="term" value="F:hydrolase activity"/>
    <property type="evidence" value="ECO:0007669"/>
    <property type="project" value="UniProtKB-KW"/>
</dbReference>
<dbReference type="Proteomes" id="UP001175227">
    <property type="component" value="Unassembled WGS sequence"/>
</dbReference>
<keyword evidence="2" id="KW-0378">Hydrolase</keyword>
<name>A0AA39NVV0_9AGAR</name>
<dbReference type="Gene3D" id="3.40.50.1110">
    <property type="entry name" value="SGNH hydrolase"/>
    <property type="match status" value="1"/>
</dbReference>
<keyword evidence="1" id="KW-0732">Signal</keyword>
<accession>A0AA39NVV0</accession>
<dbReference type="Gene3D" id="2.60.120.260">
    <property type="entry name" value="Galactose-binding domain-like"/>
    <property type="match status" value="1"/>
</dbReference>
<sequence>MFLTKPVCFILSTTTFYTAGLTIANNDPRIYFHGHWDSSPGSWWPGTGFKLLAQNLTTLSLNLEAFTSSLASIGVSIDYQNFSSIDVYPGSNDIPLGHLSPDGSVIHINAWGWQNNQILLQNLVLNSDVILLPYKPTNVNFLFIGDSLSAGQYLPMDIDQAWPFIVRERFKAEHTVIAQPGITLADVQSWYNTHGMSVQFFDTEDSNYATTPNHNYMTPWNFSYDKPTPMHIVIHIGYTSPSSSASISTTLTNQFLCLHPYVAAIFPSWPYHSSIDNLQWGWPQPNGSVSYCYIRSYQQIVSMSQDLNVHLVDTSDWVEYANIFPDNSHPNVVGHQKIAGEFANWLANNFSLSPASQWATPI</sequence>
<comment type="caution">
    <text evidence="2">The sequence shown here is derived from an EMBL/GenBank/DDBJ whole genome shotgun (WGS) entry which is preliminary data.</text>
</comment>
<reference evidence="2" key="1">
    <citation type="submission" date="2023-06" db="EMBL/GenBank/DDBJ databases">
        <authorList>
            <consortium name="Lawrence Berkeley National Laboratory"/>
            <person name="Ahrendt S."/>
            <person name="Sahu N."/>
            <person name="Indic B."/>
            <person name="Wong-Bajracharya J."/>
            <person name="Merenyi Z."/>
            <person name="Ke H.-M."/>
            <person name="Monk M."/>
            <person name="Kocsube S."/>
            <person name="Drula E."/>
            <person name="Lipzen A."/>
            <person name="Balint B."/>
            <person name="Henrissat B."/>
            <person name="Andreopoulos B."/>
            <person name="Martin F.M."/>
            <person name="Harder C.B."/>
            <person name="Rigling D."/>
            <person name="Ford K.L."/>
            <person name="Foster G.D."/>
            <person name="Pangilinan J."/>
            <person name="Papanicolaou A."/>
            <person name="Barry K."/>
            <person name="LaButti K."/>
            <person name="Viragh M."/>
            <person name="Koriabine M."/>
            <person name="Yan M."/>
            <person name="Riley R."/>
            <person name="Champramary S."/>
            <person name="Plett K.L."/>
            <person name="Tsai I.J."/>
            <person name="Slot J."/>
            <person name="Sipos G."/>
            <person name="Plett J."/>
            <person name="Nagy L.G."/>
            <person name="Grigoriev I.V."/>
        </authorList>
    </citation>
    <scope>NUCLEOTIDE SEQUENCE</scope>
    <source>
        <strain evidence="2">ICMP 16352</strain>
    </source>
</reference>
<evidence type="ECO:0000256" key="1">
    <source>
        <dbReference type="SAM" id="SignalP"/>
    </source>
</evidence>
<proteinExistence type="predicted"/>
<feature type="signal peptide" evidence="1">
    <location>
        <begin position="1"/>
        <end position="20"/>
    </location>
</feature>
<dbReference type="EMBL" id="JAUEPR010000041">
    <property type="protein sequence ID" value="KAK0472373.1"/>
    <property type="molecule type" value="Genomic_DNA"/>
</dbReference>
<dbReference type="InterPro" id="IPR036514">
    <property type="entry name" value="SGNH_hydro_sf"/>
</dbReference>
<feature type="chain" id="PRO_5041468281" evidence="1">
    <location>
        <begin position="21"/>
        <end position="362"/>
    </location>
</feature>
<dbReference type="InterPro" id="IPR052762">
    <property type="entry name" value="PCW_deacetylase/CE"/>
</dbReference>
<dbReference type="SUPFAM" id="SSF52266">
    <property type="entry name" value="SGNH hydrolase"/>
    <property type="match status" value="1"/>
</dbReference>
<dbReference type="PANTHER" id="PTHR37834">
    <property type="entry name" value="GDSL-LIKE LIPASE/ACYLHYDROLASE DOMAIN PROTEIN (AFU_ORTHOLOGUE AFUA_2G00620)"/>
    <property type="match status" value="1"/>
</dbReference>
<protein>
    <submittedName>
        <fullName evidence="2">SGNH hydrolase</fullName>
    </submittedName>
</protein>
<gene>
    <name evidence="2" type="ORF">IW261DRAFT_1343657</name>
</gene>
<keyword evidence="3" id="KW-1185">Reference proteome</keyword>
<evidence type="ECO:0000313" key="2">
    <source>
        <dbReference type="EMBL" id="KAK0472373.1"/>
    </source>
</evidence>
<dbReference type="AlphaFoldDB" id="A0AA39NVV0"/>
<evidence type="ECO:0000313" key="3">
    <source>
        <dbReference type="Proteomes" id="UP001175227"/>
    </source>
</evidence>